<evidence type="ECO:0000256" key="7">
    <source>
        <dbReference type="SAM" id="Phobius"/>
    </source>
</evidence>
<dbReference type="EMBL" id="HACG01011321">
    <property type="protein sequence ID" value="CEK58186.1"/>
    <property type="molecule type" value="Transcribed_RNA"/>
</dbReference>
<organism evidence="8">
    <name type="scientific">Arion vulgaris</name>
    <dbReference type="NCBI Taxonomy" id="1028688"/>
    <lineage>
        <taxon>Eukaryota</taxon>
        <taxon>Metazoa</taxon>
        <taxon>Spiralia</taxon>
        <taxon>Lophotrochozoa</taxon>
        <taxon>Mollusca</taxon>
        <taxon>Gastropoda</taxon>
        <taxon>Heterobranchia</taxon>
        <taxon>Euthyneura</taxon>
        <taxon>Panpulmonata</taxon>
        <taxon>Eupulmonata</taxon>
        <taxon>Stylommatophora</taxon>
        <taxon>Helicina</taxon>
        <taxon>Arionoidea</taxon>
        <taxon>Arionidae</taxon>
        <taxon>Arion</taxon>
    </lineage>
</organism>
<evidence type="ECO:0000256" key="3">
    <source>
        <dbReference type="ARBA" id="ARBA00014258"/>
    </source>
</evidence>
<accession>A0A0B6YQX2</accession>
<feature type="transmembrane region" description="Helical" evidence="7">
    <location>
        <begin position="45"/>
        <end position="63"/>
    </location>
</feature>
<evidence type="ECO:0000256" key="5">
    <source>
        <dbReference type="ARBA" id="ARBA00022989"/>
    </source>
</evidence>
<feature type="transmembrane region" description="Helical" evidence="7">
    <location>
        <begin position="253"/>
        <end position="275"/>
    </location>
</feature>
<comment type="similarity">
    <text evidence="2">Belongs to the TMEM19 family.</text>
</comment>
<protein>
    <recommendedName>
        <fullName evidence="3">Transmembrane protein 19</fullName>
    </recommendedName>
</protein>
<reference evidence="8" key="1">
    <citation type="submission" date="2014-12" db="EMBL/GenBank/DDBJ databases">
        <title>Insight into the proteome of Arion vulgaris.</title>
        <authorList>
            <person name="Aradska J."/>
            <person name="Bulat T."/>
            <person name="Smidak R."/>
            <person name="Sarate P."/>
            <person name="Gangsoo J."/>
            <person name="Sialana F."/>
            <person name="Bilban M."/>
            <person name="Lubec G."/>
        </authorList>
    </citation>
    <scope>NUCLEOTIDE SEQUENCE</scope>
    <source>
        <tissue evidence="8">Skin</tissue>
    </source>
</reference>
<keyword evidence="5 7" id="KW-1133">Transmembrane helix</keyword>
<proteinExistence type="inferred from homology"/>
<evidence type="ECO:0000256" key="6">
    <source>
        <dbReference type="ARBA" id="ARBA00023136"/>
    </source>
</evidence>
<feature type="non-terminal residue" evidence="8">
    <location>
        <position position="1"/>
    </location>
</feature>
<dbReference type="InterPro" id="IPR002794">
    <property type="entry name" value="DUF92_TMEM19"/>
</dbReference>
<feature type="transmembrane region" description="Helical" evidence="7">
    <location>
        <begin position="12"/>
        <end position="33"/>
    </location>
</feature>
<comment type="subcellular location">
    <subcellularLocation>
        <location evidence="1">Membrane</location>
        <topology evidence="1">Multi-pass membrane protein</topology>
    </subcellularLocation>
</comment>
<keyword evidence="6 7" id="KW-0472">Membrane</keyword>
<evidence type="ECO:0000256" key="4">
    <source>
        <dbReference type="ARBA" id="ARBA00022692"/>
    </source>
</evidence>
<keyword evidence="4 7" id="KW-0812">Transmembrane</keyword>
<evidence type="ECO:0000313" key="8">
    <source>
        <dbReference type="EMBL" id="CEK58186.1"/>
    </source>
</evidence>
<name>A0A0B6YQX2_9EUPU</name>
<dbReference type="PANTHER" id="PTHR13353:SF5">
    <property type="entry name" value="TRANSMEMBRANE PROTEIN 19"/>
    <property type="match status" value="1"/>
</dbReference>
<gene>
    <name evidence="8" type="primary">ORF32259</name>
</gene>
<feature type="transmembrane region" description="Helical" evidence="7">
    <location>
        <begin position="75"/>
        <end position="98"/>
    </location>
</feature>
<evidence type="ECO:0000256" key="1">
    <source>
        <dbReference type="ARBA" id="ARBA00004141"/>
    </source>
</evidence>
<sequence>ITLVQKRYEMLLAVVTALLLPVIALSWLSSLLYANLNPDYITPSAWRWIVSLIVPAYVVIHGVQKKSLNQSGAAAGLIVGFLLSISCTRFLVSLLAFFTFASKATKYQAGKKQKIEADFKEGGQRNWIQVISNGGPAAILALLYLWDVGSTDVPIDFSKTYTASWYALAVMSAIASSCGDTFASEIGAVCAKEDPVHILTWKHVPRGTNGGLSLIGTLSSVFGGLLIGIAFYVTELLMMRWVILLESPPQWPIIFYGAIAGFTGSMIDSFIGATLQYSGKHRKTGHIVEYKGPDIEHISGRQILDNHSVNLLSSLITGLTIPYVAAQSWPVF</sequence>
<dbReference type="AlphaFoldDB" id="A0A0B6YQX2"/>
<dbReference type="GO" id="GO:0016020">
    <property type="term" value="C:membrane"/>
    <property type="evidence" value="ECO:0007669"/>
    <property type="project" value="UniProtKB-SubCell"/>
</dbReference>
<feature type="transmembrane region" description="Helical" evidence="7">
    <location>
        <begin position="127"/>
        <end position="146"/>
    </location>
</feature>
<evidence type="ECO:0000256" key="2">
    <source>
        <dbReference type="ARBA" id="ARBA00009012"/>
    </source>
</evidence>
<dbReference type="Pfam" id="PF01940">
    <property type="entry name" value="DUF92"/>
    <property type="match status" value="1"/>
</dbReference>
<feature type="transmembrane region" description="Helical" evidence="7">
    <location>
        <begin position="212"/>
        <end position="233"/>
    </location>
</feature>
<dbReference type="PANTHER" id="PTHR13353">
    <property type="entry name" value="TRANSMEMBRANE PROTEIN 19"/>
    <property type="match status" value="1"/>
</dbReference>